<keyword evidence="2" id="KW-1185">Reference proteome</keyword>
<dbReference type="InterPro" id="IPR016181">
    <property type="entry name" value="Acyl_CoA_acyltransferase"/>
</dbReference>
<dbReference type="GO" id="GO:0008080">
    <property type="term" value="F:N-acetyltransferase activity"/>
    <property type="evidence" value="ECO:0007669"/>
    <property type="project" value="TreeGrafter"/>
</dbReference>
<accession>A0A443QDC5</accession>
<sequence length="216" mass="24987">MDSSKFQFRLLTDDDVKEASELLTKAFCERDALVSCLVHNIGYVFNPENTVRKGAQQQLSIVCEDISQPIGERIVGIMLSSRLEFNENIAKYDALVFTINYLDMEWLRLHPELKIEELSEKVFHMEYLAVKIGYENLGIASRLVEESLNCAKQRAFQIVLVEATGYKSQRIFGEKLKFKQMNSIVYEEFEFKGKRIFKGLNGPPKYIAFEKYLDSI</sequence>
<reference evidence="1 2" key="1">
    <citation type="journal article" date="2018" name="Gigascience">
        <title>Genomes of trombidid mites reveal novel predicted allergens and laterally-transferred genes associated with secondary metabolism.</title>
        <authorList>
            <person name="Dong X."/>
            <person name="Chaisiri K."/>
            <person name="Xia D."/>
            <person name="Armstrong S.D."/>
            <person name="Fang Y."/>
            <person name="Donnelly M.J."/>
            <person name="Kadowaki T."/>
            <person name="McGarry J.W."/>
            <person name="Darby A.C."/>
            <person name="Makepeace B.L."/>
        </authorList>
    </citation>
    <scope>NUCLEOTIDE SEQUENCE [LARGE SCALE GENOMIC DNA]</scope>
    <source>
        <strain evidence="1">UoL-WK</strain>
    </source>
</reference>
<name>A0A443QDC5_9ACAR</name>
<evidence type="ECO:0008006" key="3">
    <source>
        <dbReference type="Google" id="ProtNLM"/>
    </source>
</evidence>
<comment type="caution">
    <text evidence="1">The sequence shown here is derived from an EMBL/GenBank/DDBJ whole genome shotgun (WGS) entry which is preliminary data.</text>
</comment>
<dbReference type="SUPFAM" id="SSF55729">
    <property type="entry name" value="Acyl-CoA N-acyltransferases (Nat)"/>
    <property type="match status" value="1"/>
</dbReference>
<dbReference type="OrthoDB" id="2115692at2759"/>
<protein>
    <recommendedName>
        <fullName evidence="3">N-acetyltransferase domain-containing protein</fullName>
    </recommendedName>
</protein>
<proteinExistence type="predicted"/>
<organism evidence="1 2">
    <name type="scientific">Dinothrombium tinctorium</name>
    <dbReference type="NCBI Taxonomy" id="1965070"/>
    <lineage>
        <taxon>Eukaryota</taxon>
        <taxon>Metazoa</taxon>
        <taxon>Ecdysozoa</taxon>
        <taxon>Arthropoda</taxon>
        <taxon>Chelicerata</taxon>
        <taxon>Arachnida</taxon>
        <taxon>Acari</taxon>
        <taxon>Acariformes</taxon>
        <taxon>Trombidiformes</taxon>
        <taxon>Prostigmata</taxon>
        <taxon>Anystina</taxon>
        <taxon>Parasitengona</taxon>
        <taxon>Trombidioidea</taxon>
        <taxon>Trombidiidae</taxon>
        <taxon>Dinothrombium</taxon>
    </lineage>
</organism>
<dbReference type="PANTHER" id="PTHR20905">
    <property type="entry name" value="N-ACETYLTRANSFERASE-RELATED"/>
    <property type="match status" value="1"/>
</dbReference>
<dbReference type="Proteomes" id="UP000285301">
    <property type="component" value="Unassembled WGS sequence"/>
</dbReference>
<dbReference type="Gene3D" id="3.40.630.30">
    <property type="match status" value="1"/>
</dbReference>
<evidence type="ECO:0000313" key="2">
    <source>
        <dbReference type="Proteomes" id="UP000285301"/>
    </source>
</evidence>
<gene>
    <name evidence="1" type="ORF">B4U79_16782</name>
</gene>
<dbReference type="EMBL" id="NCKU01010014">
    <property type="protein sequence ID" value="RWS01017.1"/>
    <property type="molecule type" value="Genomic_DNA"/>
</dbReference>
<dbReference type="STRING" id="1965070.A0A443QDC5"/>
<dbReference type="PANTHER" id="PTHR20905:SF1">
    <property type="entry name" value="AT07410P-RELATED"/>
    <property type="match status" value="1"/>
</dbReference>
<evidence type="ECO:0000313" key="1">
    <source>
        <dbReference type="EMBL" id="RWS01017.1"/>
    </source>
</evidence>
<dbReference type="AlphaFoldDB" id="A0A443QDC5"/>